<evidence type="ECO:0000313" key="4">
    <source>
        <dbReference type="EMBL" id="CAB4221825.1"/>
    </source>
</evidence>
<organism evidence="3">
    <name type="scientific">uncultured Caudovirales phage</name>
    <dbReference type="NCBI Taxonomy" id="2100421"/>
    <lineage>
        <taxon>Viruses</taxon>
        <taxon>Duplodnaviria</taxon>
        <taxon>Heunggongvirae</taxon>
        <taxon>Uroviricota</taxon>
        <taxon>Caudoviricetes</taxon>
        <taxon>Peduoviridae</taxon>
        <taxon>Maltschvirus</taxon>
        <taxon>Maltschvirus maltsch</taxon>
    </lineage>
</organism>
<dbReference type="EMBL" id="LR796996">
    <property type="protein sequence ID" value="CAB4180246.1"/>
    <property type="molecule type" value="Genomic_DNA"/>
</dbReference>
<dbReference type="EMBL" id="LR796439">
    <property type="protein sequence ID" value="CAB4144767.1"/>
    <property type="molecule type" value="Genomic_DNA"/>
</dbReference>
<reference evidence="3" key="1">
    <citation type="submission" date="2020-05" db="EMBL/GenBank/DDBJ databases">
        <authorList>
            <person name="Chiriac C."/>
            <person name="Salcher M."/>
            <person name="Ghai R."/>
            <person name="Kavagutti S V."/>
        </authorList>
    </citation>
    <scope>NUCLEOTIDE SEQUENCE</scope>
</reference>
<evidence type="ECO:0000313" key="2">
    <source>
        <dbReference type="EMBL" id="CAB4180246.1"/>
    </source>
</evidence>
<accession>A0A6J5R1D7</accession>
<name>A0A6J5R1D7_9CAUD</name>
<dbReference type="EMBL" id="LR797505">
    <property type="protein sequence ID" value="CAB4221825.1"/>
    <property type="molecule type" value="Genomic_DNA"/>
</dbReference>
<dbReference type="EMBL" id="LR797152">
    <property type="protein sequence ID" value="CAB4190503.1"/>
    <property type="molecule type" value="Genomic_DNA"/>
</dbReference>
<protein>
    <submittedName>
        <fullName evidence="3">Uncharacterized protein</fullName>
    </submittedName>
</protein>
<sequence length="84" mass="9038">MSKSKARVTETVGAWELTGPAGSLRFKVGEMNRAVNLYAEYFNLDSDVVAVDLERGAIQAEEWDHASRRVADVHGGDGASDNAA</sequence>
<gene>
    <name evidence="2" type="ORF">UFOVP1045_12</name>
    <name evidence="3" type="ORF">UFOVP1194_66</name>
    <name evidence="4" type="ORF">UFOVP1641_62</name>
    <name evidence="1" type="ORF">UFOVP466_65</name>
</gene>
<evidence type="ECO:0000313" key="1">
    <source>
        <dbReference type="EMBL" id="CAB4144767.1"/>
    </source>
</evidence>
<proteinExistence type="predicted"/>
<evidence type="ECO:0000313" key="3">
    <source>
        <dbReference type="EMBL" id="CAB4190503.1"/>
    </source>
</evidence>